<dbReference type="SUPFAM" id="SSF63867">
    <property type="entry name" value="MoeA C-terminal domain-like"/>
    <property type="match status" value="1"/>
</dbReference>
<evidence type="ECO:0000256" key="13">
    <source>
        <dbReference type="ARBA" id="ARBA00047317"/>
    </source>
</evidence>
<evidence type="ECO:0000313" key="16">
    <source>
        <dbReference type="EMBL" id="AGK98968.1"/>
    </source>
</evidence>
<keyword evidence="10 14" id="KW-0479">Metal-binding</keyword>
<keyword evidence="11 14" id="KW-0460">Magnesium</keyword>
<accession>R4K8T2</accession>
<keyword evidence="8 14" id="KW-0500">Molybdenum</keyword>
<reference evidence="16 17" key="1">
    <citation type="submission" date="2012-01" db="EMBL/GenBank/DDBJ databases">
        <title>Complete sequence of chromosome of Clostridium pasteurianum BC1.</title>
        <authorList>
            <consortium name="US DOE Joint Genome Institute"/>
            <person name="Lucas S."/>
            <person name="Han J."/>
            <person name="Lapidus A."/>
            <person name="Cheng J.-F."/>
            <person name="Goodwin L."/>
            <person name="Pitluck S."/>
            <person name="Peters L."/>
            <person name="Mikhailova N."/>
            <person name="Teshima H."/>
            <person name="Detter J.C."/>
            <person name="Han C."/>
            <person name="Tapia R."/>
            <person name="Land M."/>
            <person name="Hauser L."/>
            <person name="Kyrpides N."/>
            <person name="Ivanova N."/>
            <person name="Pagani I."/>
            <person name="Dunn J."/>
            <person name="Taghavi S."/>
            <person name="Francis A."/>
            <person name="van der Lelie D."/>
            <person name="Woyke T."/>
        </authorList>
    </citation>
    <scope>NUCLEOTIDE SEQUENCE [LARGE SCALE GENOMIC DNA]</scope>
    <source>
        <strain evidence="16 17">BC1</strain>
    </source>
</reference>
<dbReference type="Gene3D" id="2.170.190.11">
    <property type="entry name" value="Molybdopterin biosynthesis moea protein, domain 3"/>
    <property type="match status" value="1"/>
</dbReference>
<evidence type="ECO:0000256" key="9">
    <source>
        <dbReference type="ARBA" id="ARBA00022679"/>
    </source>
</evidence>
<comment type="catalytic activity">
    <reaction evidence="13">
        <text>adenylyl-molybdopterin + molybdate = Mo-molybdopterin + AMP + H(+)</text>
        <dbReference type="Rhea" id="RHEA:35047"/>
        <dbReference type="ChEBI" id="CHEBI:15378"/>
        <dbReference type="ChEBI" id="CHEBI:36264"/>
        <dbReference type="ChEBI" id="CHEBI:62727"/>
        <dbReference type="ChEBI" id="CHEBI:71302"/>
        <dbReference type="ChEBI" id="CHEBI:456215"/>
        <dbReference type="EC" id="2.10.1.1"/>
    </reaction>
</comment>
<dbReference type="Gene3D" id="3.40.980.10">
    <property type="entry name" value="MoaB/Mog-like domain"/>
    <property type="match status" value="1"/>
</dbReference>
<dbReference type="InterPro" id="IPR036425">
    <property type="entry name" value="MoaB/Mog-like_dom_sf"/>
</dbReference>
<keyword evidence="12 14" id="KW-0501">Molybdenum cofactor biosynthesis</keyword>
<dbReference type="Gene3D" id="3.90.105.10">
    <property type="entry name" value="Molybdopterin biosynthesis moea protein, domain 2"/>
    <property type="match status" value="1"/>
</dbReference>
<dbReference type="Pfam" id="PF00994">
    <property type="entry name" value="MoCF_biosynth"/>
    <property type="match status" value="1"/>
</dbReference>
<evidence type="ECO:0000256" key="7">
    <source>
        <dbReference type="ARBA" id="ARBA00021108"/>
    </source>
</evidence>
<comment type="pathway">
    <text evidence="4 14">Cofactor biosynthesis; molybdopterin biosynthesis.</text>
</comment>
<name>R4K8T2_CLOPA</name>
<evidence type="ECO:0000256" key="14">
    <source>
        <dbReference type="RuleBase" id="RU365090"/>
    </source>
</evidence>
<evidence type="ECO:0000256" key="4">
    <source>
        <dbReference type="ARBA" id="ARBA00005046"/>
    </source>
</evidence>
<dbReference type="UniPathway" id="UPA00344"/>
<dbReference type="Gene3D" id="2.40.340.10">
    <property type="entry name" value="MoeA, C-terminal, domain IV"/>
    <property type="match status" value="1"/>
</dbReference>
<dbReference type="GO" id="GO:0046872">
    <property type="term" value="F:metal ion binding"/>
    <property type="evidence" value="ECO:0007669"/>
    <property type="project" value="UniProtKB-UniRule"/>
</dbReference>
<dbReference type="InterPro" id="IPR036688">
    <property type="entry name" value="MoeA_C_domain_IV_sf"/>
</dbReference>
<dbReference type="EMBL" id="CP003261">
    <property type="protein sequence ID" value="AGK98968.1"/>
    <property type="molecule type" value="Genomic_DNA"/>
</dbReference>
<gene>
    <name evidence="16" type="ORF">Clopa_4245</name>
</gene>
<dbReference type="SUPFAM" id="SSF53218">
    <property type="entry name" value="Molybdenum cofactor biosynthesis proteins"/>
    <property type="match status" value="1"/>
</dbReference>
<evidence type="ECO:0000256" key="2">
    <source>
        <dbReference type="ARBA" id="ARBA00002901"/>
    </source>
</evidence>
<evidence type="ECO:0000256" key="1">
    <source>
        <dbReference type="ARBA" id="ARBA00001946"/>
    </source>
</evidence>
<evidence type="ECO:0000256" key="3">
    <source>
        <dbReference type="ARBA" id="ARBA00003487"/>
    </source>
</evidence>
<sequence length="417" mass="46388">MYKIGENMNFYNVVSVEEAKDIINCDFKLNLKTELIDIKECNGRVLSRDIVSPLNIPGFKRSMVDGYAVKFRDLQGASESMPSMLDLKGEVKMGKMPVKSLEFPGECMYIPTGGMLPEGTDSVIMIEYIDKMDDATVLANKSISFGENVLNEDEDVELGETVLKQGTLLRPYSISMLSSLGITKVPVFRKPKVGIISTGDEIVSPEKQPQPGEIRDINSYLIYSSVIEDGGQPILYGVIKDNYEELFTTVKKAVNECDLVLVSGGSSVGKKDETAKVIDELGNPGILFHGISIKPGKPTILGKIKDKPIFGLPGHPLSCAVVYRTLVRYLLHAMMGFEDVDYPIPCKFSMNYHKAKGREEYLPVTINRIGEEYIATPILTKSAAISGFTKAWGYIKINKNVEGIYEHEKVYVYKFQR</sequence>
<dbReference type="InterPro" id="IPR001453">
    <property type="entry name" value="MoaB/Mog_dom"/>
</dbReference>
<comment type="function">
    <text evidence="2 14">Catalyzes the insertion of molybdate into adenylated molybdopterin with the concomitant release of AMP.</text>
</comment>
<dbReference type="Pfam" id="PF03454">
    <property type="entry name" value="MoeA_C"/>
    <property type="match status" value="1"/>
</dbReference>
<dbReference type="FunFam" id="3.40.980.10:FF:000004">
    <property type="entry name" value="Molybdopterin molybdenumtransferase"/>
    <property type="match status" value="1"/>
</dbReference>
<dbReference type="KEGG" id="cpas:Clopa_4245"/>
<dbReference type="InterPro" id="IPR008284">
    <property type="entry name" value="MoCF_biosynth_CS"/>
</dbReference>
<keyword evidence="17" id="KW-1185">Reference proteome</keyword>
<dbReference type="CDD" id="cd00887">
    <property type="entry name" value="MoeA"/>
    <property type="match status" value="1"/>
</dbReference>
<dbReference type="AlphaFoldDB" id="R4K8T2"/>
<dbReference type="STRING" id="86416.Clopa_4245"/>
<evidence type="ECO:0000259" key="15">
    <source>
        <dbReference type="SMART" id="SM00852"/>
    </source>
</evidence>
<dbReference type="PATRIC" id="fig|86416.3.peg.4252"/>
<proteinExistence type="inferred from homology"/>
<evidence type="ECO:0000256" key="5">
    <source>
        <dbReference type="ARBA" id="ARBA00010763"/>
    </source>
</evidence>
<protein>
    <recommendedName>
        <fullName evidence="7 14">Molybdopterin molybdenumtransferase</fullName>
        <ecNumber evidence="6 14">2.10.1.1</ecNumber>
    </recommendedName>
</protein>
<keyword evidence="9 14" id="KW-0808">Transferase</keyword>
<comment type="cofactor">
    <cofactor evidence="1 14">
        <name>Mg(2+)</name>
        <dbReference type="ChEBI" id="CHEBI:18420"/>
    </cofactor>
</comment>
<evidence type="ECO:0000256" key="11">
    <source>
        <dbReference type="ARBA" id="ARBA00022842"/>
    </source>
</evidence>
<evidence type="ECO:0000256" key="6">
    <source>
        <dbReference type="ARBA" id="ARBA00013269"/>
    </source>
</evidence>
<dbReference type="GO" id="GO:0006777">
    <property type="term" value="P:Mo-molybdopterin cofactor biosynthetic process"/>
    <property type="evidence" value="ECO:0007669"/>
    <property type="project" value="UniProtKB-UniRule"/>
</dbReference>
<dbReference type="GO" id="GO:0061599">
    <property type="term" value="F:molybdopterin molybdotransferase activity"/>
    <property type="evidence" value="ECO:0007669"/>
    <property type="project" value="UniProtKB-UniRule"/>
</dbReference>
<dbReference type="Pfam" id="PF03453">
    <property type="entry name" value="MoeA_N"/>
    <property type="match status" value="1"/>
</dbReference>
<dbReference type="GO" id="GO:0005829">
    <property type="term" value="C:cytosol"/>
    <property type="evidence" value="ECO:0007669"/>
    <property type="project" value="TreeGrafter"/>
</dbReference>
<dbReference type="InterPro" id="IPR005111">
    <property type="entry name" value="MoeA_C_domain_IV"/>
</dbReference>
<dbReference type="InterPro" id="IPR005110">
    <property type="entry name" value="MoeA_linker/N"/>
</dbReference>
<evidence type="ECO:0000256" key="10">
    <source>
        <dbReference type="ARBA" id="ARBA00022723"/>
    </source>
</evidence>
<feature type="domain" description="MoaB/Mog" evidence="15">
    <location>
        <begin position="194"/>
        <end position="333"/>
    </location>
</feature>
<dbReference type="PANTHER" id="PTHR10192:SF5">
    <property type="entry name" value="GEPHYRIN"/>
    <property type="match status" value="1"/>
</dbReference>
<evidence type="ECO:0000256" key="12">
    <source>
        <dbReference type="ARBA" id="ARBA00023150"/>
    </source>
</evidence>
<dbReference type="SMART" id="SM00852">
    <property type="entry name" value="MoCF_biosynth"/>
    <property type="match status" value="1"/>
</dbReference>
<dbReference type="InterPro" id="IPR038987">
    <property type="entry name" value="MoeA-like"/>
</dbReference>
<dbReference type="PROSITE" id="PS01079">
    <property type="entry name" value="MOCF_BIOSYNTHESIS_2"/>
    <property type="match status" value="1"/>
</dbReference>
<dbReference type="NCBIfam" id="TIGR00177">
    <property type="entry name" value="molyb_syn"/>
    <property type="match status" value="1"/>
</dbReference>
<dbReference type="SUPFAM" id="SSF63882">
    <property type="entry name" value="MoeA N-terminal region -like"/>
    <property type="match status" value="1"/>
</dbReference>
<dbReference type="PANTHER" id="PTHR10192">
    <property type="entry name" value="MOLYBDOPTERIN BIOSYNTHESIS PROTEIN"/>
    <property type="match status" value="1"/>
</dbReference>
<dbReference type="HOGENOM" id="CLU_010186_7_2_9"/>
<dbReference type="eggNOG" id="COG0303">
    <property type="taxonomic scope" value="Bacteria"/>
</dbReference>
<dbReference type="EC" id="2.10.1.1" evidence="6 14"/>
<dbReference type="InterPro" id="IPR036135">
    <property type="entry name" value="MoeA_linker/N_sf"/>
</dbReference>
<comment type="similarity">
    <text evidence="5 14">Belongs to the MoeA family.</text>
</comment>
<dbReference type="NCBIfam" id="NF045515">
    <property type="entry name" value="Glp_gephyrin"/>
    <property type="match status" value="1"/>
</dbReference>
<dbReference type="Proteomes" id="UP000013523">
    <property type="component" value="Chromosome"/>
</dbReference>
<evidence type="ECO:0000256" key="8">
    <source>
        <dbReference type="ARBA" id="ARBA00022505"/>
    </source>
</evidence>
<comment type="function">
    <text evidence="3">May be involved in the biosynthesis of molybdopterin.</text>
</comment>
<evidence type="ECO:0000313" key="17">
    <source>
        <dbReference type="Proteomes" id="UP000013523"/>
    </source>
</evidence>
<organism evidence="16 17">
    <name type="scientific">Clostridium pasteurianum BC1</name>
    <dbReference type="NCBI Taxonomy" id="86416"/>
    <lineage>
        <taxon>Bacteria</taxon>
        <taxon>Bacillati</taxon>
        <taxon>Bacillota</taxon>
        <taxon>Clostridia</taxon>
        <taxon>Eubacteriales</taxon>
        <taxon>Clostridiaceae</taxon>
        <taxon>Clostridium</taxon>
    </lineage>
</organism>